<feature type="domain" description="C3H1-type" evidence="12">
    <location>
        <begin position="34"/>
        <end position="59"/>
    </location>
</feature>
<dbReference type="SMART" id="SM00356">
    <property type="entry name" value="ZnF_C3H1"/>
    <property type="match status" value="3"/>
</dbReference>
<dbReference type="Pfam" id="PF02825">
    <property type="entry name" value="WWE"/>
    <property type="match status" value="1"/>
</dbReference>
<dbReference type="PROSITE" id="PS50103">
    <property type="entry name" value="ZF_C3H1"/>
    <property type="match status" value="3"/>
</dbReference>
<dbReference type="Gene3D" id="3.30.1370.210">
    <property type="match status" value="1"/>
</dbReference>
<feature type="zinc finger region" description="C3H1-type" evidence="11">
    <location>
        <begin position="118"/>
        <end position="140"/>
    </location>
</feature>
<dbReference type="InterPro" id="IPR004170">
    <property type="entry name" value="WWE_dom"/>
</dbReference>
<comment type="similarity">
    <text evidence="10">Belongs to the ARTD/PARP family.</text>
</comment>
<dbReference type="PANTHER" id="PTHR45740">
    <property type="entry name" value="POLY [ADP-RIBOSE] POLYMERASE"/>
    <property type="match status" value="1"/>
</dbReference>
<keyword evidence="5 11" id="KW-0479">Metal-binding</keyword>
<keyword evidence="6" id="KW-0677">Repeat</keyword>
<dbReference type="Pfam" id="PF25261">
    <property type="entry name" value="zf-CCCH_PARP12"/>
    <property type="match status" value="2"/>
</dbReference>
<protein>
    <recommendedName>
        <fullName evidence="15">Poly (ADP-ribose) polymerase family, member 12a</fullName>
    </recommendedName>
</protein>
<sequence>SNSTVLAVTTLRLCAKYRDPHGCPEGDSCQKLHVCRSYVLGNCKFGKIRPRCKFSHDFRDAHNRDLCYENKVEGLPFDNIQKLLLPNDPALLPQMCNTYKVSGGNECEFNEKCTRLHLCKQFVLGNCKFGDNCRRNHNLNDRKIQILLNKFMLTAYRNDEVLKLLWKKEQIHIATRSSSTYALFMSDGDTAMENDKEEEICLYHLLSECQFKERCLKSHAKLPYRWQKRDKLTRIWEDIPDMETIEQRYCDPTNVRNSWNSVDFVRMTMNNNAVRRLSTANAVTKPDNFLLTTKWIWYWQEDVGKWITYGSQVEATTNEKAKSEVSSGDLEKAYEKDKKEGLSVFAGPFLYHVSFKEMNQTNMTLGTRRDVRRRPLFVSRRDVEAARDR</sequence>
<dbReference type="GO" id="GO:0005737">
    <property type="term" value="C:cytoplasm"/>
    <property type="evidence" value="ECO:0007669"/>
    <property type="project" value="UniProtKB-SubCell"/>
</dbReference>
<dbReference type="SUPFAM" id="SSF117839">
    <property type="entry name" value="WWE domain"/>
    <property type="match status" value="1"/>
</dbReference>
<keyword evidence="3" id="KW-0963">Cytoplasm</keyword>
<comment type="subcellular location">
    <subcellularLocation>
        <location evidence="2">Cytoplasm</location>
    </subcellularLocation>
    <subcellularLocation>
        <location evidence="1">Nucleus</location>
    </subcellularLocation>
</comment>
<dbReference type="OMA" id="TQWLWYY"/>
<feature type="domain" description="C3H1-type" evidence="12">
    <location>
        <begin position="195"/>
        <end position="222"/>
    </location>
</feature>
<keyword evidence="9" id="KW-0539">Nucleus</keyword>
<evidence type="ECO:0000256" key="4">
    <source>
        <dbReference type="ARBA" id="ARBA00022553"/>
    </source>
</evidence>
<evidence type="ECO:0000256" key="7">
    <source>
        <dbReference type="ARBA" id="ARBA00022771"/>
    </source>
</evidence>
<evidence type="ECO:0000256" key="11">
    <source>
        <dbReference type="PROSITE-ProRule" id="PRU00723"/>
    </source>
</evidence>
<evidence type="ECO:0008006" key="15">
    <source>
        <dbReference type="Google" id="ProtNLM"/>
    </source>
</evidence>
<keyword evidence="4" id="KW-0597">Phosphoprotein</keyword>
<dbReference type="Gene3D" id="3.30.720.50">
    <property type="match status" value="1"/>
</dbReference>
<evidence type="ECO:0000256" key="6">
    <source>
        <dbReference type="ARBA" id="ARBA00022737"/>
    </source>
</evidence>
<proteinExistence type="inferred from homology"/>
<evidence type="ECO:0000256" key="2">
    <source>
        <dbReference type="ARBA" id="ARBA00004496"/>
    </source>
</evidence>
<evidence type="ECO:0000256" key="3">
    <source>
        <dbReference type="ARBA" id="ARBA00022490"/>
    </source>
</evidence>
<dbReference type="PROSITE" id="PS50918">
    <property type="entry name" value="WWE"/>
    <property type="match status" value="1"/>
</dbReference>
<dbReference type="AlphaFoldDB" id="S4R5Q5"/>
<dbReference type="STRING" id="7757.ENSPMAP00000000535"/>
<feature type="zinc finger region" description="C3H1-type" evidence="11">
    <location>
        <begin position="195"/>
        <end position="222"/>
    </location>
</feature>
<dbReference type="GO" id="GO:0005634">
    <property type="term" value="C:nucleus"/>
    <property type="evidence" value="ECO:0007669"/>
    <property type="project" value="UniProtKB-SubCell"/>
</dbReference>
<evidence type="ECO:0000256" key="10">
    <source>
        <dbReference type="ARBA" id="ARBA00024347"/>
    </source>
</evidence>
<dbReference type="InterPro" id="IPR057602">
    <property type="entry name" value="Zfn-CCCH_PARP12"/>
</dbReference>
<dbReference type="Ensembl" id="ENSPMAT00000000536.1">
    <property type="protein sequence ID" value="ENSPMAP00000000535.1"/>
    <property type="gene ID" value="ENSPMAG00000000482.1"/>
</dbReference>
<dbReference type="GO" id="GO:1990404">
    <property type="term" value="F:NAD+-protein mono-ADP-ribosyltransferase activity"/>
    <property type="evidence" value="ECO:0007669"/>
    <property type="project" value="TreeGrafter"/>
</dbReference>
<evidence type="ECO:0000256" key="1">
    <source>
        <dbReference type="ARBA" id="ARBA00004123"/>
    </source>
</evidence>
<evidence type="ECO:0000256" key="5">
    <source>
        <dbReference type="ARBA" id="ARBA00022723"/>
    </source>
</evidence>
<evidence type="ECO:0000259" key="13">
    <source>
        <dbReference type="PROSITE" id="PS50918"/>
    </source>
</evidence>
<evidence type="ECO:0000256" key="8">
    <source>
        <dbReference type="ARBA" id="ARBA00022833"/>
    </source>
</evidence>
<feature type="zinc finger region" description="C3H1-type" evidence="11">
    <location>
        <begin position="34"/>
        <end position="59"/>
    </location>
</feature>
<organism evidence="14">
    <name type="scientific">Petromyzon marinus</name>
    <name type="common">Sea lamprey</name>
    <dbReference type="NCBI Taxonomy" id="7757"/>
    <lineage>
        <taxon>Eukaryota</taxon>
        <taxon>Metazoa</taxon>
        <taxon>Chordata</taxon>
        <taxon>Craniata</taxon>
        <taxon>Vertebrata</taxon>
        <taxon>Cyclostomata</taxon>
        <taxon>Hyperoartia</taxon>
        <taxon>Petromyzontiformes</taxon>
        <taxon>Petromyzontidae</taxon>
        <taxon>Petromyzon</taxon>
    </lineage>
</organism>
<dbReference type="InterPro" id="IPR037197">
    <property type="entry name" value="WWE_dom_sf"/>
</dbReference>
<keyword evidence="7 11" id="KW-0863">Zinc-finger</keyword>
<evidence type="ECO:0000256" key="9">
    <source>
        <dbReference type="ARBA" id="ARBA00023242"/>
    </source>
</evidence>
<feature type="domain" description="WWE" evidence="13">
    <location>
        <begin position="282"/>
        <end position="373"/>
    </location>
</feature>
<reference evidence="14" key="1">
    <citation type="submission" date="2025-08" db="UniProtKB">
        <authorList>
            <consortium name="Ensembl"/>
        </authorList>
    </citation>
    <scope>IDENTIFICATION</scope>
</reference>
<evidence type="ECO:0000259" key="12">
    <source>
        <dbReference type="PROSITE" id="PS50103"/>
    </source>
</evidence>
<keyword evidence="8 11" id="KW-0862">Zinc</keyword>
<feature type="domain" description="C3H1-type" evidence="12">
    <location>
        <begin position="118"/>
        <end position="140"/>
    </location>
</feature>
<name>S4R5Q5_PETMA</name>
<dbReference type="GO" id="GO:0008270">
    <property type="term" value="F:zinc ion binding"/>
    <property type="evidence" value="ECO:0007669"/>
    <property type="project" value="UniProtKB-KW"/>
</dbReference>
<dbReference type="GO" id="GO:0003950">
    <property type="term" value="F:NAD+ poly-ADP-ribosyltransferase activity"/>
    <property type="evidence" value="ECO:0007669"/>
    <property type="project" value="TreeGrafter"/>
</dbReference>
<accession>S4R5Q5</accession>
<dbReference type="InterPro" id="IPR051712">
    <property type="entry name" value="ARTD-AVP"/>
</dbReference>
<dbReference type="InterPro" id="IPR000571">
    <property type="entry name" value="Znf_CCCH"/>
</dbReference>
<dbReference type="Pfam" id="PF23466">
    <property type="entry name" value="WWE_4"/>
    <property type="match status" value="1"/>
</dbReference>
<dbReference type="GeneTree" id="ENSGT00940000154649"/>
<dbReference type="PANTHER" id="PTHR45740:SF6">
    <property type="entry name" value="PROTEIN MONO-ADP-RIBOSYLTRANSFERASE PARP12"/>
    <property type="match status" value="1"/>
</dbReference>
<reference evidence="14" key="2">
    <citation type="submission" date="2025-09" db="UniProtKB">
        <authorList>
            <consortium name="Ensembl"/>
        </authorList>
    </citation>
    <scope>IDENTIFICATION</scope>
</reference>
<dbReference type="HOGENOM" id="CLU_014825_2_2_1"/>
<evidence type="ECO:0000313" key="14">
    <source>
        <dbReference type="Ensembl" id="ENSPMAP00000000535.1"/>
    </source>
</evidence>